<comment type="caution">
    <text evidence="2">The sequence shown here is derived from an EMBL/GenBank/DDBJ whole genome shotgun (WGS) entry which is preliminary data.</text>
</comment>
<accession>A0ABV7QCF7</accession>
<dbReference type="InterPro" id="IPR045745">
    <property type="entry name" value="HTH_58_Actinobacteria-type"/>
</dbReference>
<evidence type="ECO:0000313" key="2">
    <source>
        <dbReference type="EMBL" id="MFC3511021.1"/>
    </source>
</evidence>
<evidence type="ECO:0000313" key="3">
    <source>
        <dbReference type="Proteomes" id="UP001595764"/>
    </source>
</evidence>
<dbReference type="Proteomes" id="UP001595764">
    <property type="component" value="Unassembled WGS sequence"/>
</dbReference>
<sequence length="86" mass="9457">MDVCCGRKGPLPPVRKGVKRTDLDIKKITRDYEVGASIEAVADEHGTSYGTVRRILIKNKVKIRPHGGQNAIELSPLLRPPPSRAD</sequence>
<dbReference type="Pfam" id="PF19575">
    <property type="entry name" value="HTH_58"/>
    <property type="match status" value="1"/>
</dbReference>
<name>A0ABV7QCF7_9PSEU</name>
<dbReference type="RefSeq" id="WP_377896560.1">
    <property type="nucleotide sequence ID" value="NZ_JBHRWI010000016.1"/>
</dbReference>
<gene>
    <name evidence="2" type="ORF">ACFORO_12665</name>
</gene>
<dbReference type="Gene3D" id="1.10.10.60">
    <property type="entry name" value="Homeodomain-like"/>
    <property type="match status" value="1"/>
</dbReference>
<dbReference type="EMBL" id="JBHRWI010000016">
    <property type="protein sequence ID" value="MFC3511021.1"/>
    <property type="molecule type" value="Genomic_DNA"/>
</dbReference>
<keyword evidence="3" id="KW-1185">Reference proteome</keyword>
<proteinExistence type="predicted"/>
<reference evidence="3" key="1">
    <citation type="journal article" date="2019" name="Int. J. Syst. Evol. Microbiol.">
        <title>The Global Catalogue of Microorganisms (GCM) 10K type strain sequencing project: providing services to taxonomists for standard genome sequencing and annotation.</title>
        <authorList>
            <consortium name="The Broad Institute Genomics Platform"/>
            <consortium name="The Broad Institute Genome Sequencing Center for Infectious Disease"/>
            <person name="Wu L."/>
            <person name="Ma J."/>
        </authorList>
    </citation>
    <scope>NUCLEOTIDE SEQUENCE [LARGE SCALE GENOMIC DNA]</scope>
    <source>
        <strain evidence="3">CGMCC 4.7682</strain>
    </source>
</reference>
<feature type="domain" description="Helix-turn-helix" evidence="1">
    <location>
        <begin position="17"/>
        <end position="70"/>
    </location>
</feature>
<protein>
    <submittedName>
        <fullName evidence="2">Helix-turn-helix domain-containing protein</fullName>
    </submittedName>
</protein>
<evidence type="ECO:0000259" key="1">
    <source>
        <dbReference type="Pfam" id="PF19575"/>
    </source>
</evidence>
<organism evidence="2 3">
    <name type="scientific">Amycolatopsis halotolerans</name>
    <dbReference type="NCBI Taxonomy" id="330083"/>
    <lineage>
        <taxon>Bacteria</taxon>
        <taxon>Bacillati</taxon>
        <taxon>Actinomycetota</taxon>
        <taxon>Actinomycetes</taxon>
        <taxon>Pseudonocardiales</taxon>
        <taxon>Pseudonocardiaceae</taxon>
        <taxon>Amycolatopsis</taxon>
    </lineage>
</organism>